<dbReference type="AlphaFoldDB" id="A0A1W9ZHK5"/>
<keyword evidence="2" id="KW-0472">Membrane</keyword>
<comment type="caution">
    <text evidence="3">The sequence shown here is derived from an EMBL/GenBank/DDBJ whole genome shotgun (WGS) entry which is preliminary data.</text>
</comment>
<dbReference type="EMBL" id="MVHE01000050">
    <property type="protein sequence ID" value="ORA15460.1"/>
    <property type="molecule type" value="Genomic_DNA"/>
</dbReference>
<sequence>GSGSGDATFKALTANLNVSFGKALLLIPDSIKSGESGGKLPDGFLAGPRSMLGYGVLLIVVVAVLVLGRRIPAVMAGILLLATASLSPALSQPYYLVFVLPIAAVLVRDPDGPPGTGIFDRFTADGDRRRALGVCLSLAVALSIAHIALPSPPIEVGDITGQFGATGSLTRSVVVTTVFLAPILWLVTCAAILVSYARRPVSSPLSDQGPEDPGDSGADIPNSSKLMT</sequence>
<feature type="transmembrane region" description="Helical" evidence="2">
    <location>
        <begin position="131"/>
        <end position="149"/>
    </location>
</feature>
<feature type="transmembrane region" description="Helical" evidence="2">
    <location>
        <begin position="169"/>
        <end position="194"/>
    </location>
</feature>
<proteinExistence type="predicted"/>
<feature type="transmembrane region" description="Helical" evidence="2">
    <location>
        <begin position="51"/>
        <end position="68"/>
    </location>
</feature>
<protein>
    <submittedName>
        <fullName evidence="3">Uncharacterized protein</fullName>
    </submittedName>
</protein>
<keyword evidence="2" id="KW-1133">Transmembrane helix</keyword>
<gene>
    <name evidence="3" type="ORF">BST12_21970</name>
</gene>
<dbReference type="Proteomes" id="UP000192284">
    <property type="component" value="Unassembled WGS sequence"/>
</dbReference>
<reference evidence="3 4" key="1">
    <citation type="submission" date="2017-02" db="EMBL/GenBank/DDBJ databases">
        <title>The new phylogeny of genus Mycobacterium.</title>
        <authorList>
            <person name="Tortoli E."/>
            <person name="Trovato A."/>
            <person name="Cirillo D.M."/>
        </authorList>
    </citation>
    <scope>NUCLEOTIDE SEQUENCE [LARGE SCALE GENOMIC DNA]</scope>
    <source>
        <strain evidence="3 4">DSM 45057</strain>
    </source>
</reference>
<evidence type="ECO:0000313" key="3">
    <source>
        <dbReference type="EMBL" id="ORA15460.1"/>
    </source>
</evidence>
<name>A0A1W9ZHK5_MYCAN</name>
<evidence type="ECO:0000256" key="1">
    <source>
        <dbReference type="SAM" id="MobiDB-lite"/>
    </source>
</evidence>
<feature type="non-terminal residue" evidence="3">
    <location>
        <position position="1"/>
    </location>
</feature>
<evidence type="ECO:0000256" key="2">
    <source>
        <dbReference type="SAM" id="Phobius"/>
    </source>
</evidence>
<accession>A0A1W9ZHK5</accession>
<keyword evidence="4" id="KW-1185">Reference proteome</keyword>
<keyword evidence="2" id="KW-0812">Transmembrane</keyword>
<organism evidence="3 4">
    <name type="scientific">Mycobacterium angelicum</name>
    <dbReference type="NCBI Taxonomy" id="470074"/>
    <lineage>
        <taxon>Bacteria</taxon>
        <taxon>Bacillati</taxon>
        <taxon>Actinomycetota</taxon>
        <taxon>Actinomycetes</taxon>
        <taxon>Mycobacteriales</taxon>
        <taxon>Mycobacteriaceae</taxon>
        <taxon>Mycobacterium</taxon>
    </lineage>
</organism>
<feature type="region of interest" description="Disordered" evidence="1">
    <location>
        <begin position="201"/>
        <end position="228"/>
    </location>
</feature>
<evidence type="ECO:0000313" key="4">
    <source>
        <dbReference type="Proteomes" id="UP000192284"/>
    </source>
</evidence>